<comment type="caution">
    <text evidence="2">The sequence shown here is derived from an EMBL/GenBank/DDBJ whole genome shotgun (WGS) entry which is preliminary data.</text>
</comment>
<dbReference type="AlphaFoldDB" id="A0A117I1L0"/>
<protein>
    <submittedName>
        <fullName evidence="2">Uncharacterized protein</fullName>
    </submittedName>
</protein>
<dbReference type="EMBL" id="BCNV01000001">
    <property type="protein sequence ID" value="GAS82370.1"/>
    <property type="molecule type" value="Genomic_DNA"/>
</dbReference>
<gene>
    <name evidence="2" type="ORF">PAHA3_2444</name>
</gene>
<feature type="transmembrane region" description="Helical" evidence="1">
    <location>
        <begin position="9"/>
        <end position="25"/>
    </location>
</feature>
<name>A0A117I1L0_PAEAM</name>
<reference evidence="2 3" key="1">
    <citation type="journal article" date="2016" name="Genome Announc.">
        <title>Draft Genome Sequence of Paenibacillus amylolyticus Heshi-A3, Isolated from Fermented Rice Bran in a Japanese Fermented Seafood Dish.</title>
        <authorList>
            <person name="Akuzawa S."/>
            <person name="Nagaoka J."/>
            <person name="Kanekatsu M."/>
            <person name="Kubota E."/>
            <person name="Ohtake R."/>
            <person name="Suzuki T."/>
            <person name="Kanesaki Y."/>
        </authorList>
    </citation>
    <scope>NUCLEOTIDE SEQUENCE [LARGE SCALE GENOMIC DNA]</scope>
    <source>
        <strain evidence="2 3">Heshi-A3</strain>
    </source>
</reference>
<keyword evidence="1" id="KW-0472">Membrane</keyword>
<proteinExistence type="predicted"/>
<keyword evidence="1" id="KW-1133">Transmembrane helix</keyword>
<keyword evidence="1" id="KW-0812">Transmembrane</keyword>
<organism evidence="2 3">
    <name type="scientific">Paenibacillus amylolyticus</name>
    <dbReference type="NCBI Taxonomy" id="1451"/>
    <lineage>
        <taxon>Bacteria</taxon>
        <taxon>Bacillati</taxon>
        <taxon>Bacillota</taxon>
        <taxon>Bacilli</taxon>
        <taxon>Bacillales</taxon>
        <taxon>Paenibacillaceae</taxon>
        <taxon>Paenibacillus</taxon>
    </lineage>
</organism>
<evidence type="ECO:0000313" key="3">
    <source>
        <dbReference type="Proteomes" id="UP000069697"/>
    </source>
</evidence>
<dbReference type="RefSeq" id="WP_062834924.1">
    <property type="nucleotide sequence ID" value="NZ_BCNV01000001.1"/>
</dbReference>
<dbReference type="Proteomes" id="UP000069697">
    <property type="component" value="Unassembled WGS sequence"/>
</dbReference>
<reference evidence="3" key="2">
    <citation type="submission" date="2016-01" db="EMBL/GenBank/DDBJ databases">
        <title>Draft Genome Sequence of Paenibacillus amylolyticus Heshi-A3 that Was Isolated from Fermented Rice Bran with Aging Salted Mackerel, Which Was Named Heshiko as Traditional Fermented Seafood in Japan.</title>
        <authorList>
            <person name="Akuzawa S."/>
            <person name="Nakagawa J."/>
            <person name="Kanekatsu T."/>
            <person name="Kubota E."/>
            <person name="Ohtake R."/>
            <person name="Suzuki T."/>
            <person name="Kanesaki Y."/>
        </authorList>
    </citation>
    <scope>NUCLEOTIDE SEQUENCE [LARGE SCALE GENOMIC DNA]</scope>
    <source>
        <strain evidence="3">Heshi-A3</strain>
    </source>
</reference>
<evidence type="ECO:0000256" key="1">
    <source>
        <dbReference type="SAM" id="Phobius"/>
    </source>
</evidence>
<accession>A0A117I1L0</accession>
<sequence length="235" mass="25623">MKKPIQKKWWFWLIVVIIVGGIFGNKDEEQTEKEAVATTEVSVPAETKPETVVAEKSATKSEEVKVAKENVKKQEDKNLEIPGTLGMTPEEFRKSFNKRADELNNSKLKIGKKLNIETGPAQDVFQYMTTDYIGIAGSVNKADGSLRDVMMIGQGNGTLSSGTDLVLTIGLVILATNPELPSKSVGNVLDDLGILNEGVDWTTVNESTELNGIRYRITGSDAIGIMFSASDAKEK</sequence>
<evidence type="ECO:0000313" key="2">
    <source>
        <dbReference type="EMBL" id="GAS82370.1"/>
    </source>
</evidence>